<dbReference type="Proteomes" id="UP000561271">
    <property type="component" value="Unassembled WGS sequence"/>
</dbReference>
<evidence type="ECO:0000313" key="2">
    <source>
        <dbReference type="EMBL" id="GFP37863.1"/>
    </source>
</evidence>
<dbReference type="EMBL" id="BLSC01000194">
    <property type="protein sequence ID" value="GFP37863.1"/>
    <property type="molecule type" value="Genomic_DNA"/>
</dbReference>
<sequence>VKAFYREASNQEGRSESERAQPSFNLLTGAILLGIKSRHGNYQEAM</sequence>
<organism evidence="2 3">
    <name type="scientific">Candidatus Hakubella thermalkaliphila</name>
    <dbReference type="NCBI Taxonomy" id="2754717"/>
    <lineage>
        <taxon>Bacteria</taxon>
        <taxon>Bacillati</taxon>
        <taxon>Actinomycetota</taxon>
        <taxon>Actinomycetota incertae sedis</taxon>
        <taxon>Candidatus Hakubellales</taxon>
        <taxon>Candidatus Hakubellaceae</taxon>
        <taxon>Candidatus Hakubella</taxon>
    </lineage>
</organism>
<gene>
    <name evidence="2" type="ORF">HKBW3S44_01543</name>
</gene>
<feature type="non-terminal residue" evidence="2">
    <location>
        <position position="1"/>
    </location>
</feature>
<name>A0A6V8Q048_9ACTN</name>
<dbReference type="AlphaFoldDB" id="A0A6V8Q048"/>
<evidence type="ECO:0000256" key="1">
    <source>
        <dbReference type="SAM" id="MobiDB-lite"/>
    </source>
</evidence>
<comment type="caution">
    <text evidence="2">The sequence shown here is derived from an EMBL/GenBank/DDBJ whole genome shotgun (WGS) entry which is preliminary data.</text>
</comment>
<accession>A0A6V8Q048</accession>
<proteinExistence type="predicted"/>
<reference evidence="2 3" key="1">
    <citation type="journal article" date="2020" name="Front. Microbiol.">
        <title>Single-cell genomics of novel Actinobacteria with the Wood-Ljungdahl pathway discovered in a serpentinizing system.</title>
        <authorList>
            <person name="Merino N."/>
            <person name="Kawai M."/>
            <person name="Boyd E.S."/>
            <person name="Colman D.R."/>
            <person name="McGlynn S.E."/>
            <person name="Nealson K.H."/>
            <person name="Kurokawa K."/>
            <person name="Hongoh Y."/>
        </authorList>
    </citation>
    <scope>NUCLEOTIDE SEQUENCE [LARGE SCALE GENOMIC DNA]</scope>
    <source>
        <strain evidence="2 3">S44</strain>
    </source>
</reference>
<feature type="region of interest" description="Disordered" evidence="1">
    <location>
        <begin position="1"/>
        <end position="21"/>
    </location>
</feature>
<protein>
    <submittedName>
        <fullName evidence="2">Uncharacterized protein</fullName>
    </submittedName>
</protein>
<evidence type="ECO:0000313" key="3">
    <source>
        <dbReference type="Proteomes" id="UP000561271"/>
    </source>
</evidence>